<proteinExistence type="inferred from homology"/>
<dbReference type="GO" id="GO:0009307">
    <property type="term" value="P:DNA restriction-modification system"/>
    <property type="evidence" value="ECO:0007669"/>
    <property type="project" value="UniProtKB-KW"/>
</dbReference>
<keyword evidence="3" id="KW-0238">DNA-binding</keyword>
<dbReference type="InterPro" id="IPR000055">
    <property type="entry name" value="Restrct_endonuc_typeI_TRD"/>
</dbReference>
<feature type="domain" description="Type I restriction modification DNA specificity" evidence="4">
    <location>
        <begin position="90"/>
        <end position="196"/>
    </location>
</feature>
<evidence type="ECO:0000256" key="1">
    <source>
        <dbReference type="ARBA" id="ARBA00010923"/>
    </source>
</evidence>
<dbReference type="Proteomes" id="UP000228767">
    <property type="component" value="Unassembled WGS sequence"/>
</dbReference>
<dbReference type="Gene3D" id="3.90.220.20">
    <property type="entry name" value="DNA methylase specificity domains"/>
    <property type="match status" value="1"/>
</dbReference>
<evidence type="ECO:0000313" key="5">
    <source>
        <dbReference type="EMBL" id="PIR44940.1"/>
    </source>
</evidence>
<dbReference type="Pfam" id="PF01420">
    <property type="entry name" value="Methylase_S"/>
    <property type="match status" value="1"/>
</dbReference>
<evidence type="ECO:0000256" key="2">
    <source>
        <dbReference type="ARBA" id="ARBA00022747"/>
    </source>
</evidence>
<dbReference type="AlphaFoldDB" id="A0A2H0RES5"/>
<dbReference type="EMBL" id="PCYI01000014">
    <property type="protein sequence ID" value="PIR44940.1"/>
    <property type="molecule type" value="Genomic_DNA"/>
</dbReference>
<comment type="similarity">
    <text evidence="1">Belongs to the type-I restriction system S methylase family.</text>
</comment>
<dbReference type="GO" id="GO:0003677">
    <property type="term" value="F:DNA binding"/>
    <property type="evidence" value="ECO:0007669"/>
    <property type="project" value="UniProtKB-KW"/>
</dbReference>
<comment type="caution">
    <text evidence="5">The sequence shown here is derived from an EMBL/GenBank/DDBJ whole genome shotgun (WGS) entry which is preliminary data.</text>
</comment>
<organism evidence="5 6">
    <name type="scientific">Candidatus Vogelbacteria bacterium CG10_big_fil_rev_8_21_14_0_10_51_16</name>
    <dbReference type="NCBI Taxonomy" id="1975045"/>
    <lineage>
        <taxon>Bacteria</taxon>
        <taxon>Candidatus Vogeliibacteriota</taxon>
    </lineage>
</organism>
<dbReference type="InterPro" id="IPR044946">
    <property type="entry name" value="Restrct_endonuc_typeI_TRD_sf"/>
</dbReference>
<reference evidence="5 6" key="1">
    <citation type="submission" date="2017-09" db="EMBL/GenBank/DDBJ databases">
        <title>Depth-based differentiation of microbial function through sediment-hosted aquifers and enrichment of novel symbionts in the deep terrestrial subsurface.</title>
        <authorList>
            <person name="Probst A.J."/>
            <person name="Ladd B."/>
            <person name="Jarett J.K."/>
            <person name="Geller-Mcgrath D.E."/>
            <person name="Sieber C.M."/>
            <person name="Emerson J.B."/>
            <person name="Anantharaman K."/>
            <person name="Thomas B.C."/>
            <person name="Malmstrom R."/>
            <person name="Stieglmeier M."/>
            <person name="Klingl A."/>
            <person name="Woyke T."/>
            <person name="Ryan C.M."/>
            <person name="Banfield J.F."/>
        </authorList>
    </citation>
    <scope>NUCLEOTIDE SEQUENCE [LARGE SCALE GENOMIC DNA]</scope>
    <source>
        <strain evidence="5">CG10_big_fil_rev_8_21_14_0_10_51_16</strain>
    </source>
</reference>
<keyword evidence="2" id="KW-0680">Restriction system</keyword>
<name>A0A2H0RES5_9BACT</name>
<evidence type="ECO:0000259" key="4">
    <source>
        <dbReference type="Pfam" id="PF01420"/>
    </source>
</evidence>
<gene>
    <name evidence="5" type="ORF">COV10_01905</name>
</gene>
<dbReference type="PANTHER" id="PTHR30408:SF12">
    <property type="entry name" value="TYPE I RESTRICTION ENZYME MJAVIII SPECIFICITY SUBUNIT"/>
    <property type="match status" value="1"/>
</dbReference>
<dbReference type="SUPFAM" id="SSF116734">
    <property type="entry name" value="DNA methylase specificity domain"/>
    <property type="match status" value="1"/>
</dbReference>
<accession>A0A2H0RES5</accession>
<dbReference type="InterPro" id="IPR052021">
    <property type="entry name" value="Type-I_RS_S_subunit"/>
</dbReference>
<evidence type="ECO:0000256" key="3">
    <source>
        <dbReference type="ARBA" id="ARBA00023125"/>
    </source>
</evidence>
<dbReference type="PANTHER" id="PTHR30408">
    <property type="entry name" value="TYPE-1 RESTRICTION ENZYME ECOKI SPECIFICITY PROTEIN"/>
    <property type="match status" value="1"/>
</dbReference>
<protein>
    <recommendedName>
        <fullName evidence="4">Type I restriction modification DNA specificity domain-containing protein</fullName>
    </recommendedName>
</protein>
<evidence type="ECO:0000313" key="6">
    <source>
        <dbReference type="Proteomes" id="UP000228767"/>
    </source>
</evidence>
<sequence length="218" mass="24911">MNTIIVEANELIASQIWKVEYFQTGSRLGIRSKHSRKLCELVSQRKEAFDPSKKTKVPKIYIGLEDIEPVVGLMRKSKEHSAHEVKSISKMFYKGDILFGRLRPILNKILYVESLTNEFGICSNEFIVLTPNLDLVDPIYLRAVLSSAQIQEAIKRFQSGSTLPRIYADDLLNIEIPLPTLTKQIEIGKRMQTLAKEYGDASIRLDQIKEDFLKIKLS</sequence>